<evidence type="ECO:0000256" key="9">
    <source>
        <dbReference type="ARBA" id="ARBA00023136"/>
    </source>
</evidence>
<proteinExistence type="inferred from homology"/>
<evidence type="ECO:0000256" key="6">
    <source>
        <dbReference type="ARBA" id="ARBA00022692"/>
    </source>
</evidence>
<keyword evidence="4" id="KW-1003">Cell membrane</keyword>
<dbReference type="Pfam" id="PF05569">
    <property type="entry name" value="Peptidase_M56"/>
    <property type="match status" value="1"/>
</dbReference>
<dbReference type="PROSITE" id="PS52015">
    <property type="entry name" value="TONB_CTD"/>
    <property type="match status" value="1"/>
</dbReference>
<evidence type="ECO:0000256" key="4">
    <source>
        <dbReference type="ARBA" id="ARBA00022475"/>
    </source>
</evidence>
<keyword evidence="5" id="KW-0997">Cell inner membrane</keyword>
<dbReference type="Gene3D" id="3.30.1150.10">
    <property type="match status" value="1"/>
</dbReference>
<feature type="transmembrane region" description="Helical" evidence="11">
    <location>
        <begin position="91"/>
        <end position="109"/>
    </location>
</feature>
<comment type="subcellular location">
    <subcellularLocation>
        <location evidence="1">Cell inner membrane</location>
        <topology evidence="1">Single-pass membrane protein</topology>
        <orientation evidence="1">Periplasmic side</orientation>
    </subcellularLocation>
</comment>
<dbReference type="InterPro" id="IPR006260">
    <property type="entry name" value="TonB/TolA_C"/>
</dbReference>
<feature type="domain" description="TonB C-terminal" evidence="12">
    <location>
        <begin position="365"/>
        <end position="456"/>
    </location>
</feature>
<dbReference type="GO" id="GO:0015031">
    <property type="term" value="P:protein transport"/>
    <property type="evidence" value="ECO:0007669"/>
    <property type="project" value="UniProtKB-KW"/>
</dbReference>
<dbReference type="Pfam" id="PF03544">
    <property type="entry name" value="TonB_C"/>
    <property type="match status" value="1"/>
</dbReference>
<evidence type="ECO:0000256" key="2">
    <source>
        <dbReference type="ARBA" id="ARBA00006555"/>
    </source>
</evidence>
<gene>
    <name evidence="13" type="ORF">C5745_10860</name>
</gene>
<keyword evidence="9 11" id="KW-0472">Membrane</keyword>
<keyword evidence="14" id="KW-1185">Reference proteome</keyword>
<evidence type="ECO:0000256" key="8">
    <source>
        <dbReference type="ARBA" id="ARBA00022989"/>
    </source>
</evidence>
<dbReference type="AlphaFoldDB" id="A0A2S9J3G3"/>
<keyword evidence="7" id="KW-0653">Protein transport</keyword>
<feature type="transmembrane region" description="Helical" evidence="11">
    <location>
        <begin position="6"/>
        <end position="22"/>
    </location>
</feature>
<keyword evidence="3" id="KW-0813">Transport</keyword>
<sequence>MTYLILANLSLILFFVIYRLVLKRLTFFQWNRIYLLSAIAVSFAIPLLQFVDLSHHREVYRPLVIIDFAEMQTVSLADVAERNHSWSPMDWVRLIYIAGAGLMLLWLAIRLYRVLSAFGDNTTEQRSYSFFNRVFIAEDMQRHDVIASHEHIHIKQGHSYDILFLEAVRAFNWFNPIFYFYLKELKFQHECIADEACAKDKVTYAELLVSNAMRVSRSVLMHEFSNESFLKQRIMMLFKNKSKKVNRISYMMILPALLLISGMAVAFNVSIRDAMVAKIEHLEQLEDISSNEPLTSLNEGGDDITQQRGTTKRKVVSRSGEIIPKGSFSQAEHQRTVAEVTIVPQQKEDTARVFTAVEVNPEPKGGLKAFREWVGENYHYPQVAIDAGVKGRVVISFIVEADGQLSDFKIVEDLGYGTGEEAIKILKKAEAWRPGIQNGRKVRVAYTLPINMNLQK</sequence>
<feature type="region of interest" description="Disordered" evidence="10">
    <location>
        <begin position="292"/>
        <end position="311"/>
    </location>
</feature>
<dbReference type="SUPFAM" id="SSF74653">
    <property type="entry name" value="TolA/TonB C-terminal domain"/>
    <property type="match status" value="1"/>
</dbReference>
<dbReference type="GO" id="GO:0055085">
    <property type="term" value="P:transmembrane transport"/>
    <property type="evidence" value="ECO:0007669"/>
    <property type="project" value="InterPro"/>
</dbReference>
<dbReference type="PANTHER" id="PTHR33446:SF2">
    <property type="entry name" value="PROTEIN TONB"/>
    <property type="match status" value="1"/>
</dbReference>
<protein>
    <submittedName>
        <fullName evidence="13">Energy transducer TonB</fullName>
    </submittedName>
</protein>
<comment type="similarity">
    <text evidence="2">Belongs to the TonB family.</text>
</comment>
<organism evidence="13 14">
    <name type="scientific">Sphingobacterium haloxyli</name>
    <dbReference type="NCBI Taxonomy" id="2100533"/>
    <lineage>
        <taxon>Bacteria</taxon>
        <taxon>Pseudomonadati</taxon>
        <taxon>Bacteroidota</taxon>
        <taxon>Sphingobacteriia</taxon>
        <taxon>Sphingobacteriales</taxon>
        <taxon>Sphingobacteriaceae</taxon>
        <taxon>Sphingobacterium</taxon>
    </lineage>
</organism>
<feature type="transmembrane region" description="Helical" evidence="11">
    <location>
        <begin position="34"/>
        <end position="51"/>
    </location>
</feature>
<evidence type="ECO:0000313" key="13">
    <source>
        <dbReference type="EMBL" id="PRD47315.1"/>
    </source>
</evidence>
<dbReference type="Proteomes" id="UP000239711">
    <property type="component" value="Unassembled WGS sequence"/>
</dbReference>
<dbReference type="EMBL" id="PVBQ01000007">
    <property type="protein sequence ID" value="PRD47315.1"/>
    <property type="molecule type" value="Genomic_DNA"/>
</dbReference>
<feature type="compositionally biased region" description="Polar residues" evidence="10">
    <location>
        <begin position="292"/>
        <end position="309"/>
    </location>
</feature>
<dbReference type="InterPro" id="IPR051045">
    <property type="entry name" value="TonB-dependent_transducer"/>
</dbReference>
<dbReference type="InterPro" id="IPR037682">
    <property type="entry name" value="TonB_C"/>
</dbReference>
<dbReference type="OrthoDB" id="649093at2"/>
<dbReference type="GO" id="GO:0031992">
    <property type="term" value="F:energy transducer activity"/>
    <property type="evidence" value="ECO:0007669"/>
    <property type="project" value="TreeGrafter"/>
</dbReference>
<keyword evidence="6 11" id="KW-0812">Transmembrane</keyword>
<evidence type="ECO:0000256" key="7">
    <source>
        <dbReference type="ARBA" id="ARBA00022927"/>
    </source>
</evidence>
<evidence type="ECO:0000256" key="3">
    <source>
        <dbReference type="ARBA" id="ARBA00022448"/>
    </source>
</evidence>
<evidence type="ECO:0000256" key="11">
    <source>
        <dbReference type="SAM" id="Phobius"/>
    </source>
</evidence>
<evidence type="ECO:0000259" key="12">
    <source>
        <dbReference type="PROSITE" id="PS52015"/>
    </source>
</evidence>
<keyword evidence="8 11" id="KW-1133">Transmembrane helix</keyword>
<name>A0A2S9J3G3_9SPHI</name>
<evidence type="ECO:0000256" key="10">
    <source>
        <dbReference type="SAM" id="MobiDB-lite"/>
    </source>
</evidence>
<comment type="caution">
    <text evidence="13">The sequence shown here is derived from an EMBL/GenBank/DDBJ whole genome shotgun (WGS) entry which is preliminary data.</text>
</comment>
<dbReference type="InterPro" id="IPR008756">
    <property type="entry name" value="Peptidase_M56"/>
</dbReference>
<evidence type="ECO:0000256" key="5">
    <source>
        <dbReference type="ARBA" id="ARBA00022519"/>
    </source>
</evidence>
<dbReference type="GO" id="GO:0098797">
    <property type="term" value="C:plasma membrane protein complex"/>
    <property type="evidence" value="ECO:0007669"/>
    <property type="project" value="TreeGrafter"/>
</dbReference>
<feature type="transmembrane region" description="Helical" evidence="11">
    <location>
        <begin position="248"/>
        <end position="269"/>
    </location>
</feature>
<dbReference type="RefSeq" id="WP_105717029.1">
    <property type="nucleotide sequence ID" value="NZ_PVBQ01000007.1"/>
</dbReference>
<evidence type="ECO:0000256" key="1">
    <source>
        <dbReference type="ARBA" id="ARBA00004383"/>
    </source>
</evidence>
<dbReference type="PANTHER" id="PTHR33446">
    <property type="entry name" value="PROTEIN TONB-RELATED"/>
    <property type="match status" value="1"/>
</dbReference>
<dbReference type="NCBIfam" id="TIGR01352">
    <property type="entry name" value="tonB_Cterm"/>
    <property type="match status" value="1"/>
</dbReference>
<evidence type="ECO:0000313" key="14">
    <source>
        <dbReference type="Proteomes" id="UP000239711"/>
    </source>
</evidence>
<reference evidence="13 14" key="1">
    <citation type="submission" date="2018-02" db="EMBL/GenBank/DDBJ databases">
        <title>The draft genome of Sphingobacterium sp. 5JN-11.</title>
        <authorList>
            <person name="Liu L."/>
            <person name="Li L."/>
            <person name="Liang L."/>
            <person name="Zhang X."/>
            <person name="Wang T."/>
        </authorList>
    </citation>
    <scope>NUCLEOTIDE SEQUENCE [LARGE SCALE GENOMIC DNA]</scope>
    <source>
        <strain evidence="13 14">5JN-11</strain>
    </source>
</reference>
<accession>A0A2S9J3G3</accession>